<dbReference type="InterPro" id="IPR011257">
    <property type="entry name" value="DNA_glycosylase"/>
</dbReference>
<keyword evidence="4" id="KW-0479">Metal-binding</keyword>
<keyword evidence="13" id="KW-0326">Glycosidase</keyword>
<sequence length="470" mass="51193">MTVPNSQSLPVASALCQAARLARDARFDGLFYTAVLSTGIYCRPICPARAPKEDNVRYFASAAACAQAGYRPCLRCRPDAAPGSRPASPIVAEALPLLNAGQSLAAVSEALGISDRHLRQCFHGELGVAPKQYQLYQRCLLAKQLLHQTDWPVTDIAFASGFHSVRRFNDCFKAQLQLTPTQVRQREACVEKPVTLTLKLTYRPPYNWPWVSAFLQARAIDGLESAGANHYGRCFTVADAAAWFMARHDSEACAFQVTLWLADWRQLTSAVSAIRRMLDLDSNSAAIDAAVQAALPNAAINNGLRLPQFPSVFEAGIRAVLGQQVSVKAARTLVTQLVHTLGPPLAGDGQAPPETARAGELRVGFPSPAAVADHDLAFLKMPGQRRETLRRLAAFCAASPHARADNWLALKGIGPWTVDYARMRGEAATDIWLAGDLGVKQALAALARVEHEACRPWRSYLTIQMWSQLT</sequence>
<dbReference type="GO" id="GO:0008168">
    <property type="term" value="F:methyltransferase activity"/>
    <property type="evidence" value="ECO:0007669"/>
    <property type="project" value="UniProtKB-KW"/>
</dbReference>
<dbReference type="Pfam" id="PF12833">
    <property type="entry name" value="HTH_18"/>
    <property type="match status" value="1"/>
</dbReference>
<dbReference type="InterPro" id="IPR004026">
    <property type="entry name" value="Ada_DNA_repair_Zn-bd"/>
</dbReference>
<keyword evidence="10" id="KW-0804">Transcription</keyword>
<dbReference type="SMART" id="SM00342">
    <property type="entry name" value="HTH_ARAC"/>
    <property type="match status" value="1"/>
</dbReference>
<evidence type="ECO:0000259" key="12">
    <source>
        <dbReference type="PROSITE" id="PS01124"/>
    </source>
</evidence>
<dbReference type="GO" id="GO:0043565">
    <property type="term" value="F:sequence-specific DNA binding"/>
    <property type="evidence" value="ECO:0007669"/>
    <property type="project" value="InterPro"/>
</dbReference>
<accession>A0A839UT57</accession>
<dbReference type="InterPro" id="IPR023170">
    <property type="entry name" value="HhH_base_excis_C"/>
</dbReference>
<dbReference type="Proteomes" id="UP000559987">
    <property type="component" value="Unassembled WGS sequence"/>
</dbReference>
<keyword evidence="8" id="KW-0238">DNA-binding</keyword>
<dbReference type="GO" id="GO:0003700">
    <property type="term" value="F:DNA-binding transcription factor activity"/>
    <property type="evidence" value="ECO:0007669"/>
    <property type="project" value="InterPro"/>
</dbReference>
<comment type="caution">
    <text evidence="13">The sequence shown here is derived from an EMBL/GenBank/DDBJ whole genome shotgun (WGS) entry which is preliminary data.</text>
</comment>
<dbReference type="Pfam" id="PF02805">
    <property type="entry name" value="Ada_Zn_binding"/>
    <property type="match status" value="1"/>
</dbReference>
<dbReference type="RefSeq" id="WP_183910146.1">
    <property type="nucleotide sequence ID" value="NZ_JACHXZ010000002.1"/>
</dbReference>
<dbReference type="PANTHER" id="PTHR43003">
    <property type="entry name" value="DNA-3-METHYLADENINE GLYCOSYLASE"/>
    <property type="match status" value="1"/>
</dbReference>
<dbReference type="GO" id="GO:0005737">
    <property type="term" value="C:cytoplasm"/>
    <property type="evidence" value="ECO:0007669"/>
    <property type="project" value="TreeGrafter"/>
</dbReference>
<evidence type="ECO:0000256" key="4">
    <source>
        <dbReference type="ARBA" id="ARBA00022723"/>
    </source>
</evidence>
<dbReference type="InterPro" id="IPR018060">
    <property type="entry name" value="HTH_AraC"/>
</dbReference>
<keyword evidence="5" id="KW-0227">DNA damage</keyword>
<organism evidence="13 14">
    <name type="scientific">Simiduia aestuariiviva</name>
    <dbReference type="NCBI Taxonomy" id="1510459"/>
    <lineage>
        <taxon>Bacteria</taxon>
        <taxon>Pseudomonadati</taxon>
        <taxon>Pseudomonadota</taxon>
        <taxon>Gammaproteobacteria</taxon>
        <taxon>Cellvibrionales</taxon>
        <taxon>Cellvibrionaceae</taxon>
        <taxon>Simiduia</taxon>
    </lineage>
</organism>
<dbReference type="EMBL" id="JACHXZ010000002">
    <property type="protein sequence ID" value="MBB3168688.1"/>
    <property type="molecule type" value="Genomic_DNA"/>
</dbReference>
<dbReference type="Gene3D" id="3.40.10.10">
    <property type="entry name" value="DNA Methylphosphotriester Repair Domain"/>
    <property type="match status" value="1"/>
</dbReference>
<dbReference type="InterPro" id="IPR010316">
    <property type="entry name" value="AlkA_N"/>
</dbReference>
<dbReference type="FunFam" id="3.40.10.10:FF:000001">
    <property type="entry name" value="DNA-3-methyladenine glycosylase 2"/>
    <property type="match status" value="1"/>
</dbReference>
<evidence type="ECO:0000256" key="11">
    <source>
        <dbReference type="ARBA" id="ARBA00023204"/>
    </source>
</evidence>
<dbReference type="GO" id="GO:0008725">
    <property type="term" value="F:DNA-3-methyladenine glycosylase activity"/>
    <property type="evidence" value="ECO:0007669"/>
    <property type="project" value="TreeGrafter"/>
</dbReference>
<evidence type="ECO:0000313" key="13">
    <source>
        <dbReference type="EMBL" id="MBB3168688.1"/>
    </source>
</evidence>
<dbReference type="GO" id="GO:0043916">
    <property type="term" value="F:DNA-7-methylguanine glycosylase activity"/>
    <property type="evidence" value="ECO:0007669"/>
    <property type="project" value="TreeGrafter"/>
</dbReference>
<dbReference type="PANTHER" id="PTHR43003:SF13">
    <property type="entry name" value="DNA-3-METHYLADENINE GLYCOSYLASE 2"/>
    <property type="match status" value="1"/>
</dbReference>
<dbReference type="GO" id="GO:0008270">
    <property type="term" value="F:zinc ion binding"/>
    <property type="evidence" value="ECO:0007669"/>
    <property type="project" value="InterPro"/>
</dbReference>
<dbReference type="SMART" id="SM01009">
    <property type="entry name" value="AlkA_N"/>
    <property type="match status" value="1"/>
</dbReference>
<dbReference type="GO" id="GO:0006307">
    <property type="term" value="P:DNA alkylation repair"/>
    <property type="evidence" value="ECO:0007669"/>
    <property type="project" value="TreeGrafter"/>
</dbReference>
<evidence type="ECO:0000256" key="7">
    <source>
        <dbReference type="ARBA" id="ARBA00023015"/>
    </source>
</evidence>
<evidence type="ECO:0000256" key="8">
    <source>
        <dbReference type="ARBA" id="ARBA00023125"/>
    </source>
</evidence>
<keyword evidence="14" id="KW-1185">Reference proteome</keyword>
<comment type="cofactor">
    <cofactor evidence="1">
        <name>Zn(2+)</name>
        <dbReference type="ChEBI" id="CHEBI:29105"/>
    </cofactor>
</comment>
<dbReference type="GO" id="GO:0032993">
    <property type="term" value="C:protein-DNA complex"/>
    <property type="evidence" value="ECO:0007669"/>
    <property type="project" value="TreeGrafter"/>
</dbReference>
<evidence type="ECO:0000256" key="2">
    <source>
        <dbReference type="ARBA" id="ARBA00022603"/>
    </source>
</evidence>
<evidence type="ECO:0000256" key="6">
    <source>
        <dbReference type="ARBA" id="ARBA00022833"/>
    </source>
</evidence>
<gene>
    <name evidence="13" type="ORF">FHS30_001872</name>
</gene>
<evidence type="ECO:0000256" key="1">
    <source>
        <dbReference type="ARBA" id="ARBA00001947"/>
    </source>
</evidence>
<keyword evidence="9" id="KW-0010">Activator</keyword>
<proteinExistence type="predicted"/>
<evidence type="ECO:0000256" key="5">
    <source>
        <dbReference type="ARBA" id="ARBA00022763"/>
    </source>
</evidence>
<dbReference type="Gene3D" id="1.10.340.30">
    <property type="entry name" value="Hypothetical protein, domain 2"/>
    <property type="match status" value="1"/>
</dbReference>
<dbReference type="InterPro" id="IPR009057">
    <property type="entry name" value="Homeodomain-like_sf"/>
</dbReference>
<dbReference type="PROSITE" id="PS01124">
    <property type="entry name" value="HTH_ARAC_FAMILY_2"/>
    <property type="match status" value="1"/>
</dbReference>
<evidence type="ECO:0000256" key="9">
    <source>
        <dbReference type="ARBA" id="ARBA00023159"/>
    </source>
</evidence>
<keyword evidence="7" id="KW-0805">Transcription regulation</keyword>
<dbReference type="Gene3D" id="1.10.10.60">
    <property type="entry name" value="Homeodomain-like"/>
    <property type="match status" value="2"/>
</dbReference>
<evidence type="ECO:0000256" key="10">
    <source>
        <dbReference type="ARBA" id="ARBA00023163"/>
    </source>
</evidence>
<dbReference type="Gene3D" id="3.30.310.20">
    <property type="entry name" value="DNA-3-methyladenine glycosylase AlkA, N-terminal domain"/>
    <property type="match status" value="1"/>
</dbReference>
<dbReference type="AlphaFoldDB" id="A0A839UT57"/>
<dbReference type="SUPFAM" id="SSF57884">
    <property type="entry name" value="Ada DNA repair protein, N-terminal domain (N-Ada 10)"/>
    <property type="match status" value="1"/>
</dbReference>
<dbReference type="SUPFAM" id="SSF55945">
    <property type="entry name" value="TATA-box binding protein-like"/>
    <property type="match status" value="1"/>
</dbReference>
<dbReference type="Gene3D" id="1.10.1670.10">
    <property type="entry name" value="Helix-hairpin-Helix base-excision DNA repair enzymes (C-terminal)"/>
    <property type="match status" value="1"/>
</dbReference>
<keyword evidence="3" id="KW-0808">Transferase</keyword>
<feature type="domain" description="HTH araC/xylS-type" evidence="12">
    <location>
        <begin position="103"/>
        <end position="186"/>
    </location>
</feature>
<protein>
    <submittedName>
        <fullName evidence="13">AraC family transcriptional regulator of adaptative response / DNA-3-methyladenine glycosylase II</fullName>
        <ecNumber evidence="13">3.2.2.21</ecNumber>
    </submittedName>
</protein>
<evidence type="ECO:0000313" key="14">
    <source>
        <dbReference type="Proteomes" id="UP000559987"/>
    </source>
</evidence>
<keyword evidence="2" id="KW-0489">Methyltransferase</keyword>
<dbReference type="GO" id="GO:0032259">
    <property type="term" value="P:methylation"/>
    <property type="evidence" value="ECO:0007669"/>
    <property type="project" value="UniProtKB-KW"/>
</dbReference>
<dbReference type="GO" id="GO:0032131">
    <property type="term" value="F:alkylated DNA binding"/>
    <property type="evidence" value="ECO:0007669"/>
    <property type="project" value="TreeGrafter"/>
</dbReference>
<keyword evidence="11" id="KW-0234">DNA repair</keyword>
<dbReference type="SUPFAM" id="SSF48150">
    <property type="entry name" value="DNA-glycosylase"/>
    <property type="match status" value="1"/>
</dbReference>
<reference evidence="13 14" key="1">
    <citation type="submission" date="2020-08" db="EMBL/GenBank/DDBJ databases">
        <title>Genomic Encyclopedia of Type Strains, Phase III (KMG-III): the genomes of soil and plant-associated and newly described type strains.</title>
        <authorList>
            <person name="Whitman W."/>
        </authorList>
    </citation>
    <scope>NUCLEOTIDE SEQUENCE [LARGE SCALE GENOMIC DNA]</scope>
    <source>
        <strain evidence="13 14">CECT 8571</strain>
    </source>
</reference>
<dbReference type="EC" id="3.2.2.21" evidence="13"/>
<dbReference type="InterPro" id="IPR037046">
    <property type="entry name" value="AlkA_N_sf"/>
</dbReference>
<evidence type="ECO:0000256" key="3">
    <source>
        <dbReference type="ARBA" id="ARBA00022679"/>
    </source>
</evidence>
<keyword evidence="6" id="KW-0862">Zinc</keyword>
<dbReference type="SUPFAM" id="SSF46689">
    <property type="entry name" value="Homeodomain-like"/>
    <property type="match status" value="1"/>
</dbReference>
<dbReference type="Pfam" id="PF06029">
    <property type="entry name" value="AlkA_N"/>
    <property type="match status" value="1"/>
</dbReference>
<dbReference type="InterPro" id="IPR051912">
    <property type="entry name" value="Alkylbase_DNA_Glycosylase/TA"/>
</dbReference>
<dbReference type="GO" id="GO:0006285">
    <property type="term" value="P:base-excision repair, AP site formation"/>
    <property type="evidence" value="ECO:0007669"/>
    <property type="project" value="TreeGrafter"/>
</dbReference>
<keyword evidence="13" id="KW-0378">Hydrolase</keyword>
<dbReference type="InterPro" id="IPR035451">
    <property type="entry name" value="Ada-like_dom_sf"/>
</dbReference>
<name>A0A839UT57_9GAMM</name>